<dbReference type="Proteomes" id="UP000663419">
    <property type="component" value="Chromosome 4"/>
</dbReference>
<gene>
    <name evidence="1" type="ORF">I7I53_03053</name>
</gene>
<evidence type="ECO:0000313" key="1">
    <source>
        <dbReference type="EMBL" id="QSS55225.1"/>
    </source>
</evidence>
<accession>A0A8A1LQ33</accession>
<sequence length="69" mass="7548">MICSLQHSSVFTENHSYNSSRNLTNPGSDPQCPFTVDADRTWPNSGASSFPAIVQVIDMVFLICLNKSA</sequence>
<organism evidence="1 2">
    <name type="scientific">Ajellomyces capsulatus (strain H88)</name>
    <name type="common">Darling's disease fungus</name>
    <name type="synonym">Histoplasma capsulatum</name>
    <dbReference type="NCBI Taxonomy" id="544711"/>
    <lineage>
        <taxon>Eukaryota</taxon>
        <taxon>Fungi</taxon>
        <taxon>Dikarya</taxon>
        <taxon>Ascomycota</taxon>
        <taxon>Pezizomycotina</taxon>
        <taxon>Eurotiomycetes</taxon>
        <taxon>Eurotiomycetidae</taxon>
        <taxon>Onygenales</taxon>
        <taxon>Ajellomycetaceae</taxon>
        <taxon>Histoplasma</taxon>
    </lineage>
</organism>
<reference evidence="1" key="1">
    <citation type="submission" date="2021-01" db="EMBL/GenBank/DDBJ databases">
        <title>Chromosome-level genome assembly of a human fungal pathogen reveals clustering of transcriptionally co-regulated genes.</title>
        <authorList>
            <person name="Voorhies M."/>
            <person name="Cohen S."/>
            <person name="Shea T.P."/>
            <person name="Petrus S."/>
            <person name="Munoz J.F."/>
            <person name="Poplawski S."/>
            <person name="Goldman W.E."/>
            <person name="Michael T."/>
            <person name="Cuomo C.A."/>
            <person name="Sil A."/>
            <person name="Beyhan S."/>
        </authorList>
    </citation>
    <scope>NUCLEOTIDE SEQUENCE</scope>
    <source>
        <strain evidence="1">H88</strain>
    </source>
</reference>
<dbReference type="AlphaFoldDB" id="A0A8A1LQ33"/>
<dbReference type="VEuPathDB" id="FungiDB:I7I53_03053"/>
<protein>
    <submittedName>
        <fullName evidence="1">Uncharacterized protein</fullName>
    </submittedName>
</protein>
<name>A0A8A1LQ33_AJEC8</name>
<evidence type="ECO:0000313" key="2">
    <source>
        <dbReference type="Proteomes" id="UP000663419"/>
    </source>
</evidence>
<proteinExistence type="predicted"/>
<dbReference type="EMBL" id="CP069105">
    <property type="protein sequence ID" value="QSS55225.1"/>
    <property type="molecule type" value="Genomic_DNA"/>
</dbReference>